<evidence type="ECO:0000313" key="3">
    <source>
        <dbReference type="Proteomes" id="UP000054563"/>
    </source>
</evidence>
<proteinExistence type="predicted"/>
<protein>
    <submittedName>
        <fullName evidence="2">Uncharacterized protein</fullName>
    </submittedName>
</protein>
<gene>
    <name evidence="2" type="ORF">CIHG_02745</name>
</gene>
<dbReference type="Proteomes" id="UP000054563">
    <property type="component" value="Unassembled WGS sequence"/>
</dbReference>
<feature type="region of interest" description="Disordered" evidence="1">
    <location>
        <begin position="35"/>
        <end position="91"/>
    </location>
</feature>
<accession>A0A0J8UCI8</accession>
<dbReference type="AlphaFoldDB" id="A0A0J8UCI8"/>
<name>A0A0J8UCI8_COCIT</name>
<evidence type="ECO:0000313" key="2">
    <source>
        <dbReference type="EMBL" id="KMU84963.1"/>
    </source>
</evidence>
<dbReference type="EMBL" id="DS016986">
    <property type="protein sequence ID" value="KMU84963.1"/>
    <property type="molecule type" value="Genomic_DNA"/>
</dbReference>
<organism evidence="2 3">
    <name type="scientific">Coccidioides immitis H538.4</name>
    <dbReference type="NCBI Taxonomy" id="396776"/>
    <lineage>
        <taxon>Eukaryota</taxon>
        <taxon>Fungi</taxon>
        <taxon>Dikarya</taxon>
        <taxon>Ascomycota</taxon>
        <taxon>Pezizomycotina</taxon>
        <taxon>Eurotiomycetes</taxon>
        <taxon>Eurotiomycetidae</taxon>
        <taxon>Onygenales</taxon>
        <taxon>Onygenaceae</taxon>
        <taxon>Coccidioides</taxon>
    </lineage>
</organism>
<dbReference type="VEuPathDB" id="FungiDB:CIHG_02745"/>
<reference evidence="3" key="1">
    <citation type="journal article" date="2010" name="Genome Res.">
        <title>Population genomic sequencing of Coccidioides fungi reveals recent hybridization and transposon control.</title>
        <authorList>
            <person name="Neafsey D.E."/>
            <person name="Barker B.M."/>
            <person name="Sharpton T.J."/>
            <person name="Stajich J.E."/>
            <person name="Park D.J."/>
            <person name="Whiston E."/>
            <person name="Hung C.-Y."/>
            <person name="McMahan C."/>
            <person name="White J."/>
            <person name="Sykes S."/>
            <person name="Heiman D."/>
            <person name="Young S."/>
            <person name="Zeng Q."/>
            <person name="Abouelleil A."/>
            <person name="Aftuck L."/>
            <person name="Bessette D."/>
            <person name="Brown A."/>
            <person name="FitzGerald M."/>
            <person name="Lui A."/>
            <person name="Macdonald J.P."/>
            <person name="Priest M."/>
            <person name="Orbach M.J."/>
            <person name="Galgiani J.N."/>
            <person name="Kirkland T.N."/>
            <person name="Cole G.T."/>
            <person name="Birren B.W."/>
            <person name="Henn M.R."/>
            <person name="Taylor J.W."/>
            <person name="Rounsley S.D."/>
        </authorList>
    </citation>
    <scope>NUCLEOTIDE SEQUENCE [LARGE SCALE GENOMIC DNA]</scope>
    <source>
        <strain evidence="3">H538.4</strain>
    </source>
</reference>
<feature type="compositionally biased region" description="Polar residues" evidence="1">
    <location>
        <begin position="42"/>
        <end position="55"/>
    </location>
</feature>
<evidence type="ECO:0000256" key="1">
    <source>
        <dbReference type="SAM" id="MobiDB-lite"/>
    </source>
</evidence>
<sequence>MQKWSQEIKTTIELPEDPMLTKEVGQAFPGVKIIRRSRPQYDPSSTLSQFRSSSMDCKGKRRLGDSSSLHIDGYTNDKDVVGKNGSPKWID</sequence>